<organism evidence="1 2">
    <name type="scientific">Bacillus xiapuensis</name>
    <dbReference type="NCBI Taxonomy" id="2014075"/>
    <lineage>
        <taxon>Bacteria</taxon>
        <taxon>Bacillati</taxon>
        <taxon>Bacillota</taxon>
        <taxon>Bacilli</taxon>
        <taxon>Bacillales</taxon>
        <taxon>Bacillaceae</taxon>
        <taxon>Bacillus</taxon>
    </lineage>
</organism>
<dbReference type="RefSeq" id="WP_327967284.1">
    <property type="nucleotide sequence ID" value="NZ_JARMQG010000084.1"/>
</dbReference>
<gene>
    <name evidence="1" type="ORF">P4447_07845</name>
</gene>
<dbReference type="Proteomes" id="UP001330749">
    <property type="component" value="Unassembled WGS sequence"/>
</dbReference>
<dbReference type="EMBL" id="JARMQG010000084">
    <property type="protein sequence ID" value="MED3562366.1"/>
    <property type="molecule type" value="Genomic_DNA"/>
</dbReference>
<proteinExistence type="predicted"/>
<reference evidence="1 2" key="1">
    <citation type="submission" date="2023-03" db="EMBL/GenBank/DDBJ databases">
        <title>Bacillus Genome Sequencing.</title>
        <authorList>
            <person name="Dunlap C."/>
        </authorList>
    </citation>
    <scope>NUCLEOTIDE SEQUENCE [LARGE SCALE GENOMIC DNA]</scope>
    <source>
        <strain evidence="1 2">B-14544</strain>
    </source>
</reference>
<accession>A0ABU6N828</accession>
<name>A0ABU6N828_9BACI</name>
<keyword evidence="2" id="KW-1185">Reference proteome</keyword>
<comment type="caution">
    <text evidence="1">The sequence shown here is derived from an EMBL/GenBank/DDBJ whole genome shotgun (WGS) entry which is preliminary data.</text>
</comment>
<evidence type="ECO:0000313" key="2">
    <source>
        <dbReference type="Proteomes" id="UP001330749"/>
    </source>
</evidence>
<evidence type="ECO:0000313" key="1">
    <source>
        <dbReference type="EMBL" id="MED3562366.1"/>
    </source>
</evidence>
<sequence>MFVQSEEGNKIGKKIEELMETLICGFEEDEEMLERELDKLHEKYFAIEGCYFRSVLDN</sequence>
<protein>
    <submittedName>
        <fullName evidence="1">Uncharacterized protein</fullName>
    </submittedName>
</protein>